<keyword evidence="10" id="KW-1185">Reference proteome</keyword>
<evidence type="ECO:0000313" key="10">
    <source>
        <dbReference type="Proteomes" id="UP001604043"/>
    </source>
</evidence>
<dbReference type="Pfam" id="PF07730">
    <property type="entry name" value="HisKA_3"/>
    <property type="match status" value="1"/>
</dbReference>
<evidence type="ECO:0000256" key="5">
    <source>
        <dbReference type="ARBA" id="ARBA00023012"/>
    </source>
</evidence>
<keyword evidence="9" id="KW-0067">ATP-binding</keyword>
<dbReference type="PROSITE" id="PS50885">
    <property type="entry name" value="HAMP"/>
    <property type="match status" value="1"/>
</dbReference>
<keyword evidence="5" id="KW-0902">Two-component regulatory system</keyword>
<protein>
    <submittedName>
        <fullName evidence="9">ATP-binding protein</fullName>
    </submittedName>
</protein>
<dbReference type="Gene3D" id="3.30.565.10">
    <property type="entry name" value="Histidine kinase-like ATPase, C-terminal domain"/>
    <property type="match status" value="1"/>
</dbReference>
<dbReference type="SMART" id="SM00387">
    <property type="entry name" value="HATPase_c"/>
    <property type="match status" value="1"/>
</dbReference>
<dbReference type="EMBL" id="JBAFUR010000002">
    <property type="protein sequence ID" value="MFG1252404.1"/>
    <property type="molecule type" value="Genomic_DNA"/>
</dbReference>
<keyword evidence="7" id="KW-1133">Transmembrane helix</keyword>
<dbReference type="InterPro" id="IPR011712">
    <property type="entry name" value="Sig_transdc_His_kin_sub3_dim/P"/>
</dbReference>
<keyword evidence="7" id="KW-0812">Transmembrane</keyword>
<dbReference type="Gene3D" id="1.20.5.1930">
    <property type="match status" value="1"/>
</dbReference>
<evidence type="ECO:0000313" key="9">
    <source>
        <dbReference type="EMBL" id="MFG1252404.1"/>
    </source>
</evidence>
<evidence type="ECO:0000256" key="7">
    <source>
        <dbReference type="SAM" id="Phobius"/>
    </source>
</evidence>
<dbReference type="InterPro" id="IPR032244">
    <property type="entry name" value="LapD_MoxY_N"/>
</dbReference>
<feature type="transmembrane region" description="Helical" evidence="7">
    <location>
        <begin position="187"/>
        <end position="207"/>
    </location>
</feature>
<accession>A0ABW6ZH41</accession>
<feature type="region of interest" description="Disordered" evidence="6">
    <location>
        <begin position="485"/>
        <end position="505"/>
    </location>
</feature>
<dbReference type="PANTHER" id="PTHR24421:SF58">
    <property type="entry name" value="SIGNAL TRANSDUCTION HISTIDINE-PROTEIN KINASE_PHOSPHATASE UHPB"/>
    <property type="match status" value="1"/>
</dbReference>
<reference evidence="9 10" key="1">
    <citation type="submission" date="2024-02" db="EMBL/GenBank/DDBJ databases">
        <title>Expansion and revision of Xanthobacter and proposal of Roseixanthobacter gen. nov.</title>
        <authorList>
            <person name="Soltysiak M.P.M."/>
            <person name="Jalihal A."/>
            <person name="Ory A."/>
            <person name="Chrisophersen C."/>
            <person name="Lee A.D."/>
            <person name="Boulton J."/>
            <person name="Springer M."/>
        </authorList>
    </citation>
    <scope>NUCLEOTIDE SEQUENCE [LARGE SCALE GENOMIC DNA]</scope>
    <source>
        <strain evidence="9 10">CB5</strain>
    </source>
</reference>
<dbReference type="PANTHER" id="PTHR24421">
    <property type="entry name" value="NITRATE/NITRITE SENSOR PROTEIN NARX-RELATED"/>
    <property type="match status" value="1"/>
</dbReference>
<keyword evidence="7" id="KW-0472">Membrane</keyword>
<sequence length="505" mass="53999">MSVHPATRASLPRGIAGAKDEAGQAGAGEASVRRVSLRTRVLGAVLAINLVAAVVAGAVVVVNARVAAGREMVASIEMAENMVREVAERVATEQGTTLAAAFPPHLRHLRHVRISLEGPDGRPAVLPADGAPANSEAAPSWFARLIGVSQVTRRIDVVADGRLIGRVRIEGVPDDEVAEVWDDVFDFASVALAVNFAILSALFVALGQVRRDLSRFRGALDELEHNEFACRVEPPRTRELAEVAERFNAFAETLGAAREENAHLYGRLVSLQEDERRQIAGDLHDELGPLMFGLKASADSLARLAATAPAENAERMVARAKSLIEIVERMQVANRRLLTRIRPAALDHVPLKDVLSSLVADFRQHDPERRFALETGVLADHYEPSFDATVYRCAQEGVTNALKHGNARSVRIIVGEEGRRGAGGMLRLVVADDGQGPPAIPSMGHGLSGMKERVRALGGICRLERGSEGGARLFVELPIPLGHSASASSASAEGRRVRSGPGHSV</sequence>
<evidence type="ECO:0000256" key="1">
    <source>
        <dbReference type="ARBA" id="ARBA00004370"/>
    </source>
</evidence>
<dbReference type="RefSeq" id="WP_394008185.1">
    <property type="nucleotide sequence ID" value="NZ_JBAFUR010000002.1"/>
</dbReference>
<dbReference type="Proteomes" id="UP001604043">
    <property type="component" value="Unassembled WGS sequence"/>
</dbReference>
<dbReference type="CDD" id="cd16917">
    <property type="entry name" value="HATPase_UhpB-NarQ-NarX-like"/>
    <property type="match status" value="1"/>
</dbReference>
<feature type="transmembrane region" description="Helical" evidence="7">
    <location>
        <begin position="41"/>
        <end position="62"/>
    </location>
</feature>
<dbReference type="SMART" id="SM00304">
    <property type="entry name" value="HAMP"/>
    <property type="match status" value="1"/>
</dbReference>
<dbReference type="Pfam" id="PF00672">
    <property type="entry name" value="HAMP"/>
    <property type="match status" value="1"/>
</dbReference>
<keyword evidence="4" id="KW-0418">Kinase</keyword>
<evidence type="ECO:0000256" key="3">
    <source>
        <dbReference type="ARBA" id="ARBA00022679"/>
    </source>
</evidence>
<evidence type="ECO:0000256" key="6">
    <source>
        <dbReference type="SAM" id="MobiDB-lite"/>
    </source>
</evidence>
<proteinExistence type="predicted"/>
<organism evidence="9 10">
    <name type="scientific">Xanthobacter aminoxidans</name>
    <dbReference type="NCBI Taxonomy" id="186280"/>
    <lineage>
        <taxon>Bacteria</taxon>
        <taxon>Pseudomonadati</taxon>
        <taxon>Pseudomonadota</taxon>
        <taxon>Alphaproteobacteria</taxon>
        <taxon>Hyphomicrobiales</taxon>
        <taxon>Xanthobacteraceae</taxon>
        <taxon>Xanthobacter</taxon>
    </lineage>
</organism>
<dbReference type="Pfam" id="PF16448">
    <property type="entry name" value="LapD_MoxY_N"/>
    <property type="match status" value="1"/>
</dbReference>
<gene>
    <name evidence="9" type="ORF">V5F30_09345</name>
</gene>
<evidence type="ECO:0000256" key="2">
    <source>
        <dbReference type="ARBA" id="ARBA00022553"/>
    </source>
</evidence>
<evidence type="ECO:0000256" key="4">
    <source>
        <dbReference type="ARBA" id="ARBA00022777"/>
    </source>
</evidence>
<keyword evidence="2" id="KW-0597">Phosphoprotein</keyword>
<evidence type="ECO:0000259" key="8">
    <source>
        <dbReference type="PROSITE" id="PS50885"/>
    </source>
</evidence>
<comment type="subcellular location">
    <subcellularLocation>
        <location evidence="1">Membrane</location>
    </subcellularLocation>
</comment>
<name>A0ABW6ZH41_9HYPH</name>
<dbReference type="InterPro" id="IPR003660">
    <property type="entry name" value="HAMP_dom"/>
</dbReference>
<dbReference type="Pfam" id="PF02518">
    <property type="entry name" value="HATPase_c"/>
    <property type="match status" value="1"/>
</dbReference>
<feature type="domain" description="HAMP" evidence="8">
    <location>
        <begin position="207"/>
        <end position="259"/>
    </location>
</feature>
<feature type="region of interest" description="Disordered" evidence="6">
    <location>
        <begin position="1"/>
        <end position="29"/>
    </location>
</feature>
<dbReference type="InterPro" id="IPR036890">
    <property type="entry name" value="HATPase_C_sf"/>
</dbReference>
<keyword evidence="3" id="KW-0808">Transferase</keyword>
<dbReference type="InterPro" id="IPR003594">
    <property type="entry name" value="HATPase_dom"/>
</dbReference>
<dbReference type="InterPro" id="IPR050482">
    <property type="entry name" value="Sensor_HK_TwoCompSys"/>
</dbReference>
<keyword evidence="9" id="KW-0547">Nucleotide-binding</keyword>
<comment type="caution">
    <text evidence="9">The sequence shown here is derived from an EMBL/GenBank/DDBJ whole genome shotgun (WGS) entry which is preliminary data.</text>
</comment>
<dbReference type="GO" id="GO:0005524">
    <property type="term" value="F:ATP binding"/>
    <property type="evidence" value="ECO:0007669"/>
    <property type="project" value="UniProtKB-KW"/>
</dbReference>
<dbReference type="SUPFAM" id="SSF55874">
    <property type="entry name" value="ATPase domain of HSP90 chaperone/DNA topoisomerase II/histidine kinase"/>
    <property type="match status" value="1"/>
</dbReference>